<feature type="domain" description="MsrB" evidence="5">
    <location>
        <begin position="9"/>
        <end position="131"/>
    </location>
</feature>
<dbReference type="EMBL" id="JBHRTR010000034">
    <property type="protein sequence ID" value="MFC3229578.1"/>
    <property type="molecule type" value="Genomic_DNA"/>
</dbReference>
<reference evidence="7" key="1">
    <citation type="journal article" date="2019" name="Int. J. Syst. Evol. Microbiol.">
        <title>The Global Catalogue of Microorganisms (GCM) 10K type strain sequencing project: providing services to taxonomists for standard genome sequencing and annotation.</title>
        <authorList>
            <consortium name="The Broad Institute Genomics Platform"/>
            <consortium name="The Broad Institute Genome Sequencing Center for Infectious Disease"/>
            <person name="Wu L."/>
            <person name="Ma J."/>
        </authorList>
    </citation>
    <scope>NUCLEOTIDE SEQUENCE [LARGE SCALE GENOMIC DNA]</scope>
    <source>
        <strain evidence="7">KCTC 42964</strain>
    </source>
</reference>
<feature type="active site" description="Nucleophile" evidence="4">
    <location>
        <position position="120"/>
    </location>
</feature>
<evidence type="ECO:0000256" key="2">
    <source>
        <dbReference type="ARBA" id="ARBA00023002"/>
    </source>
</evidence>
<feature type="binding site" evidence="4">
    <location>
        <position position="48"/>
    </location>
    <ligand>
        <name>Zn(2+)</name>
        <dbReference type="ChEBI" id="CHEBI:29105"/>
    </ligand>
</feature>
<dbReference type="InterPro" id="IPR011057">
    <property type="entry name" value="Mss4-like_sf"/>
</dbReference>
<keyword evidence="7" id="KW-1185">Reference proteome</keyword>
<proteinExistence type="inferred from homology"/>
<dbReference type="PANTHER" id="PTHR10173">
    <property type="entry name" value="METHIONINE SULFOXIDE REDUCTASE"/>
    <property type="match status" value="1"/>
</dbReference>
<protein>
    <recommendedName>
        <fullName evidence="4">Peptide methionine sulfoxide reductase MsrB</fullName>
        <ecNumber evidence="4">1.8.4.12</ecNumber>
    </recommendedName>
    <alternativeName>
        <fullName evidence="4">Peptide-methionine (R)-S-oxide reductase</fullName>
    </alternativeName>
</protein>
<evidence type="ECO:0000259" key="5">
    <source>
        <dbReference type="PROSITE" id="PS51790"/>
    </source>
</evidence>
<dbReference type="HAMAP" id="MF_01400">
    <property type="entry name" value="MsrB"/>
    <property type="match status" value="1"/>
</dbReference>
<organism evidence="6 7">
    <name type="scientific">Marinibaculum pumilum</name>
    <dbReference type="NCBI Taxonomy" id="1766165"/>
    <lineage>
        <taxon>Bacteria</taxon>
        <taxon>Pseudomonadati</taxon>
        <taxon>Pseudomonadota</taxon>
        <taxon>Alphaproteobacteria</taxon>
        <taxon>Rhodospirillales</taxon>
        <taxon>Rhodospirillaceae</taxon>
        <taxon>Marinibaculum</taxon>
    </lineage>
</organism>
<evidence type="ECO:0000313" key="6">
    <source>
        <dbReference type="EMBL" id="MFC3229578.1"/>
    </source>
</evidence>
<keyword evidence="4" id="KW-0479">Metal-binding</keyword>
<dbReference type="Gene3D" id="2.170.150.20">
    <property type="entry name" value="Peptide methionine sulfoxide reductase"/>
    <property type="match status" value="1"/>
</dbReference>
<dbReference type="EC" id="1.8.4.12" evidence="4"/>
<dbReference type="InterPro" id="IPR028427">
    <property type="entry name" value="Met_Sox_Rdtase_MsrB"/>
</dbReference>
<evidence type="ECO:0000256" key="3">
    <source>
        <dbReference type="ARBA" id="ARBA00048488"/>
    </source>
</evidence>
<comment type="cofactor">
    <cofactor evidence="4">
        <name>Zn(2+)</name>
        <dbReference type="ChEBI" id="CHEBI:29105"/>
    </cofactor>
    <text evidence="4">Binds 1 zinc ion per subunit. The zinc ion is important for the structural integrity of the protein.</text>
</comment>
<dbReference type="PANTHER" id="PTHR10173:SF52">
    <property type="entry name" value="METHIONINE-R-SULFOXIDE REDUCTASE B1"/>
    <property type="match status" value="1"/>
</dbReference>
<feature type="binding site" evidence="4">
    <location>
        <position position="97"/>
    </location>
    <ligand>
        <name>Zn(2+)</name>
        <dbReference type="ChEBI" id="CHEBI:29105"/>
    </ligand>
</feature>
<evidence type="ECO:0000256" key="4">
    <source>
        <dbReference type="HAMAP-Rule" id="MF_01400"/>
    </source>
</evidence>
<dbReference type="InterPro" id="IPR002579">
    <property type="entry name" value="Met_Sox_Rdtase_MsrB_dom"/>
</dbReference>
<dbReference type="RefSeq" id="WP_379903913.1">
    <property type="nucleotide sequence ID" value="NZ_JBHRTR010000034.1"/>
</dbReference>
<dbReference type="PROSITE" id="PS51790">
    <property type="entry name" value="MSRB"/>
    <property type="match status" value="1"/>
</dbReference>
<keyword evidence="4" id="KW-0862">Zinc</keyword>
<name>A0ABV7L4N0_9PROT</name>
<dbReference type="SUPFAM" id="SSF51316">
    <property type="entry name" value="Mss4-like"/>
    <property type="match status" value="1"/>
</dbReference>
<dbReference type="NCBIfam" id="TIGR00357">
    <property type="entry name" value="peptide-methionine (R)-S-oxide reductase MsrB"/>
    <property type="match status" value="1"/>
</dbReference>
<feature type="binding site" evidence="4">
    <location>
        <position position="100"/>
    </location>
    <ligand>
        <name>Zn(2+)</name>
        <dbReference type="ChEBI" id="CHEBI:29105"/>
    </ligand>
</feature>
<keyword evidence="2 4" id="KW-0560">Oxidoreductase</keyword>
<evidence type="ECO:0000256" key="1">
    <source>
        <dbReference type="ARBA" id="ARBA00007174"/>
    </source>
</evidence>
<feature type="binding site" evidence="4">
    <location>
        <position position="51"/>
    </location>
    <ligand>
        <name>Zn(2+)</name>
        <dbReference type="ChEBI" id="CHEBI:29105"/>
    </ligand>
</feature>
<gene>
    <name evidence="4 6" type="primary">msrB</name>
    <name evidence="6" type="ORF">ACFOGJ_20185</name>
</gene>
<dbReference type="Proteomes" id="UP001595528">
    <property type="component" value="Unassembled WGS sequence"/>
</dbReference>
<evidence type="ECO:0000313" key="7">
    <source>
        <dbReference type="Proteomes" id="UP001595528"/>
    </source>
</evidence>
<accession>A0ABV7L4N0</accession>
<comment type="similarity">
    <text evidence="1 4">Belongs to the MsrB Met sulfoxide reductase family.</text>
</comment>
<comment type="caution">
    <text evidence="6">The sequence shown here is derived from an EMBL/GenBank/DDBJ whole genome shotgun (WGS) entry which is preliminary data.</text>
</comment>
<dbReference type="Pfam" id="PF01641">
    <property type="entry name" value="SelR"/>
    <property type="match status" value="1"/>
</dbReference>
<dbReference type="GO" id="GO:0033743">
    <property type="term" value="F:peptide-methionine (R)-S-oxide reductase activity"/>
    <property type="evidence" value="ECO:0007669"/>
    <property type="project" value="UniProtKB-EC"/>
</dbReference>
<sequence length="147" mass="16103">MVDRITRSDEEWRALLTPEQYKVTRKHGTERAFTGPNWDSKAAGVYRCICCGTPLFASDTKFDSGTGWPSFTAPIAPDHVATKTDRSFFMTRTEVLCAACDAHLGHVFEDGPAPTGLRYCMNGTAMHLDKDVTPEEALKGGAEDAAE</sequence>
<comment type="catalytic activity">
    <reaction evidence="3 4">
        <text>L-methionyl-[protein] + [thioredoxin]-disulfide + H2O = L-methionyl-(R)-S-oxide-[protein] + [thioredoxin]-dithiol</text>
        <dbReference type="Rhea" id="RHEA:24164"/>
        <dbReference type="Rhea" id="RHEA-COMP:10698"/>
        <dbReference type="Rhea" id="RHEA-COMP:10700"/>
        <dbReference type="Rhea" id="RHEA-COMP:12313"/>
        <dbReference type="Rhea" id="RHEA-COMP:12314"/>
        <dbReference type="ChEBI" id="CHEBI:15377"/>
        <dbReference type="ChEBI" id="CHEBI:16044"/>
        <dbReference type="ChEBI" id="CHEBI:29950"/>
        <dbReference type="ChEBI" id="CHEBI:45764"/>
        <dbReference type="ChEBI" id="CHEBI:50058"/>
        <dbReference type="EC" id="1.8.4.12"/>
    </reaction>
</comment>